<dbReference type="AlphaFoldDB" id="A0A812JGR8"/>
<evidence type="ECO:0000313" key="4">
    <source>
        <dbReference type="Proteomes" id="UP000604046"/>
    </source>
</evidence>
<evidence type="ECO:0000256" key="1">
    <source>
        <dbReference type="SAM" id="Coils"/>
    </source>
</evidence>
<gene>
    <name evidence="3" type="ORF">SNAT2548_LOCUS6667</name>
</gene>
<name>A0A812JGR8_9DINO</name>
<protein>
    <submittedName>
        <fullName evidence="3">Uncharacterized protein</fullName>
    </submittedName>
</protein>
<feature type="compositionally biased region" description="Pro residues" evidence="2">
    <location>
        <begin position="468"/>
        <end position="484"/>
    </location>
</feature>
<comment type="caution">
    <text evidence="3">The sequence shown here is derived from an EMBL/GenBank/DDBJ whole genome shotgun (WGS) entry which is preliminary data.</text>
</comment>
<evidence type="ECO:0000256" key="2">
    <source>
        <dbReference type="SAM" id="MobiDB-lite"/>
    </source>
</evidence>
<feature type="compositionally biased region" description="Low complexity" evidence="2">
    <location>
        <begin position="489"/>
        <end position="508"/>
    </location>
</feature>
<feature type="compositionally biased region" description="Gly residues" evidence="2">
    <location>
        <begin position="37"/>
        <end position="48"/>
    </location>
</feature>
<keyword evidence="1" id="KW-0175">Coiled coil</keyword>
<feature type="compositionally biased region" description="Basic residues" evidence="2">
    <location>
        <begin position="271"/>
        <end position="282"/>
    </location>
</feature>
<feature type="coiled-coil region" evidence="1">
    <location>
        <begin position="179"/>
        <end position="206"/>
    </location>
</feature>
<proteinExistence type="predicted"/>
<accession>A0A812JGR8</accession>
<reference evidence="3" key="1">
    <citation type="submission" date="2021-02" db="EMBL/GenBank/DDBJ databases">
        <authorList>
            <person name="Dougan E. K."/>
            <person name="Rhodes N."/>
            <person name="Thang M."/>
            <person name="Chan C."/>
        </authorList>
    </citation>
    <scope>NUCLEOTIDE SEQUENCE</scope>
</reference>
<feature type="region of interest" description="Disordered" evidence="2">
    <location>
        <begin position="29"/>
        <end position="62"/>
    </location>
</feature>
<keyword evidence="4" id="KW-1185">Reference proteome</keyword>
<feature type="region of interest" description="Disordered" evidence="2">
    <location>
        <begin position="385"/>
        <end position="508"/>
    </location>
</feature>
<sequence length="508" mass="56291">MDQLTHPAQDLLATAVALRLLRADALSAGRGAREGAGPRGAGRGGGPRGRAAGRGPQEERRPFELELHIQSEWHAGRRMELLYERQRAQHHEVEFLSRYRGNYNYGRDEGPVHWVPPEEFRDFGGEEDYEGAVFDAHRHHKRHEITYRYTERDPVARESDLEKTQRMQEYWWLRQQDAIEVEQAEIEALREEISGLAADRRSAMAREAELLSILEAKEAQLHAGPQWREPEERLRYIDGTQQYEVPDSRQQTFWQPGQVPDDRQQTYKRPQQVRRRSRPRHKGHDDGCGHCLFCGTCTCFTNTGAFRRPQSSPALRGRPETARPAMACQAAAPAAKGMGCGFGTRVRPRPQVRAAAAGSPVGCGCGMGTRVRMPRHWAALAENPAPGATEQQPLQARPAQHAPQVRMAQSTPAREVAAIYEQEAQVASKEPAPPAVVAQPPPAPTPQKPAEKEPSPPPSPAPKKEEPSTPPLAAPRAASPPPPQFRQGEAAPPLEPVVAVPVQAQPAP</sequence>
<feature type="compositionally biased region" description="Polar residues" evidence="2">
    <location>
        <begin position="246"/>
        <end position="255"/>
    </location>
</feature>
<organism evidence="3 4">
    <name type="scientific">Symbiodinium natans</name>
    <dbReference type="NCBI Taxonomy" id="878477"/>
    <lineage>
        <taxon>Eukaryota</taxon>
        <taxon>Sar</taxon>
        <taxon>Alveolata</taxon>
        <taxon>Dinophyceae</taxon>
        <taxon>Suessiales</taxon>
        <taxon>Symbiodiniaceae</taxon>
        <taxon>Symbiodinium</taxon>
    </lineage>
</organism>
<feature type="region of interest" description="Disordered" evidence="2">
    <location>
        <begin position="246"/>
        <end position="285"/>
    </location>
</feature>
<dbReference type="EMBL" id="CAJNDS010000447">
    <property type="protein sequence ID" value="CAE7207171.1"/>
    <property type="molecule type" value="Genomic_DNA"/>
</dbReference>
<dbReference type="Proteomes" id="UP000604046">
    <property type="component" value="Unassembled WGS sequence"/>
</dbReference>
<evidence type="ECO:0000313" key="3">
    <source>
        <dbReference type="EMBL" id="CAE7207171.1"/>
    </source>
</evidence>
<feature type="compositionally biased region" description="Pro residues" evidence="2">
    <location>
        <begin position="431"/>
        <end position="447"/>
    </location>
</feature>